<name>A0ABN3UVH4_9MICO</name>
<comment type="caution">
    <text evidence="3">The sequence shown here is derived from an EMBL/GenBank/DDBJ whole genome shotgun (WGS) entry which is preliminary data.</text>
</comment>
<organism evidence="3 4">
    <name type="scientific">Pedococcus aerophilus</name>
    <dbReference type="NCBI Taxonomy" id="436356"/>
    <lineage>
        <taxon>Bacteria</taxon>
        <taxon>Bacillati</taxon>
        <taxon>Actinomycetota</taxon>
        <taxon>Actinomycetes</taxon>
        <taxon>Micrococcales</taxon>
        <taxon>Intrasporangiaceae</taxon>
        <taxon>Pedococcus</taxon>
    </lineage>
</organism>
<evidence type="ECO:0000256" key="1">
    <source>
        <dbReference type="SAM" id="MobiDB-lite"/>
    </source>
</evidence>
<protein>
    <submittedName>
        <fullName evidence="3">NAD(P)H-binding protein</fullName>
    </submittedName>
</protein>
<sequence length="204" mass="21229">MKIALFGATGTIGSRIAREAVSRGHHVTALSRRGADAGVDGVESATGDLGDPTSVSEAASAHDVIVSATGPSRTGESHEPWIAATQNLIDHAGSTRVVFVGGAGSLRLPDGTRLLDSEGFPEEYKAEATSGAATLDLFRAAPAELDWTYFSPAPAIAPGERTGTYTLGLDELVGSQISAEDYAVALVDELEQPRHRRQRFTAAG</sequence>
<feature type="domain" description="NAD(P)-binding" evidence="2">
    <location>
        <begin position="7"/>
        <end position="193"/>
    </location>
</feature>
<dbReference type="RefSeq" id="WP_344195586.1">
    <property type="nucleotide sequence ID" value="NZ_BAAARN010000005.1"/>
</dbReference>
<dbReference type="SUPFAM" id="SSF51735">
    <property type="entry name" value="NAD(P)-binding Rossmann-fold domains"/>
    <property type="match status" value="1"/>
</dbReference>
<proteinExistence type="predicted"/>
<keyword evidence="4" id="KW-1185">Reference proteome</keyword>
<dbReference type="PANTHER" id="PTHR43355:SF2">
    <property type="entry name" value="FLAVIN REDUCTASE (NADPH)"/>
    <property type="match status" value="1"/>
</dbReference>
<gene>
    <name evidence="3" type="ORF">GCM10009867_33720</name>
</gene>
<reference evidence="3 4" key="1">
    <citation type="journal article" date="2019" name="Int. J. Syst. Evol. Microbiol.">
        <title>The Global Catalogue of Microorganisms (GCM) 10K type strain sequencing project: providing services to taxonomists for standard genome sequencing and annotation.</title>
        <authorList>
            <consortium name="The Broad Institute Genomics Platform"/>
            <consortium name="The Broad Institute Genome Sequencing Center for Infectious Disease"/>
            <person name="Wu L."/>
            <person name="Ma J."/>
        </authorList>
    </citation>
    <scope>NUCLEOTIDE SEQUENCE [LARGE SCALE GENOMIC DNA]</scope>
    <source>
        <strain evidence="3 4">JCM 16378</strain>
    </source>
</reference>
<dbReference type="EMBL" id="BAAARN010000005">
    <property type="protein sequence ID" value="GAA2739076.1"/>
    <property type="molecule type" value="Genomic_DNA"/>
</dbReference>
<feature type="region of interest" description="Disordered" evidence="1">
    <location>
        <begin position="32"/>
        <end position="56"/>
    </location>
</feature>
<dbReference type="InterPro" id="IPR051606">
    <property type="entry name" value="Polyketide_Oxido-like"/>
</dbReference>
<evidence type="ECO:0000313" key="3">
    <source>
        <dbReference type="EMBL" id="GAA2739076.1"/>
    </source>
</evidence>
<dbReference type="InterPro" id="IPR016040">
    <property type="entry name" value="NAD(P)-bd_dom"/>
</dbReference>
<dbReference type="Proteomes" id="UP001501326">
    <property type="component" value="Unassembled WGS sequence"/>
</dbReference>
<evidence type="ECO:0000259" key="2">
    <source>
        <dbReference type="Pfam" id="PF13460"/>
    </source>
</evidence>
<dbReference type="PANTHER" id="PTHR43355">
    <property type="entry name" value="FLAVIN REDUCTASE (NADPH)"/>
    <property type="match status" value="1"/>
</dbReference>
<dbReference type="Gene3D" id="3.40.50.720">
    <property type="entry name" value="NAD(P)-binding Rossmann-like Domain"/>
    <property type="match status" value="1"/>
</dbReference>
<evidence type="ECO:0000313" key="4">
    <source>
        <dbReference type="Proteomes" id="UP001501326"/>
    </source>
</evidence>
<dbReference type="Pfam" id="PF13460">
    <property type="entry name" value="NAD_binding_10"/>
    <property type="match status" value="1"/>
</dbReference>
<dbReference type="InterPro" id="IPR036291">
    <property type="entry name" value="NAD(P)-bd_dom_sf"/>
</dbReference>
<accession>A0ABN3UVH4</accession>